<evidence type="ECO:0000313" key="7">
    <source>
        <dbReference type="Proteomes" id="UP001224775"/>
    </source>
</evidence>
<dbReference type="GO" id="GO:0005615">
    <property type="term" value="C:extracellular space"/>
    <property type="evidence" value="ECO:0007669"/>
    <property type="project" value="TreeGrafter"/>
</dbReference>
<feature type="domain" description="Peptidase M14" evidence="5">
    <location>
        <begin position="42"/>
        <end position="370"/>
    </location>
</feature>
<evidence type="ECO:0000256" key="4">
    <source>
        <dbReference type="SAM" id="SignalP"/>
    </source>
</evidence>
<dbReference type="InterPro" id="IPR000834">
    <property type="entry name" value="Peptidase_M14"/>
</dbReference>
<dbReference type="GO" id="GO:0008270">
    <property type="term" value="F:zinc ion binding"/>
    <property type="evidence" value="ECO:0007669"/>
    <property type="project" value="InterPro"/>
</dbReference>
<reference evidence="6" key="1">
    <citation type="submission" date="2023-06" db="EMBL/GenBank/DDBJ databases">
        <title>Survivors Of The Sea: Transcriptome response of Skeletonema marinoi to long-term dormancy.</title>
        <authorList>
            <person name="Pinder M.I.M."/>
            <person name="Kourtchenko O."/>
            <person name="Robertson E.K."/>
            <person name="Larsson T."/>
            <person name="Maumus F."/>
            <person name="Osuna-Cruz C.M."/>
            <person name="Vancaester E."/>
            <person name="Stenow R."/>
            <person name="Vandepoele K."/>
            <person name="Ploug H."/>
            <person name="Bruchert V."/>
            <person name="Godhe A."/>
            <person name="Topel M."/>
        </authorList>
    </citation>
    <scope>NUCLEOTIDE SEQUENCE</scope>
    <source>
        <strain evidence="6">R05AC</strain>
    </source>
</reference>
<evidence type="ECO:0000256" key="2">
    <source>
        <dbReference type="ARBA" id="ARBA00005988"/>
    </source>
</evidence>
<keyword evidence="6" id="KW-0378">Hydrolase</keyword>
<sequence>MNYHLFKTALIAAVLNGSSTVDASTSTRSLQNTYETINGRSCFRSLDGMIESMTDLVAKYPDLIAMESIGKSYIKKNNPSRSKYDMNYDLPPGYDIYAFNVTNANSARQSSEKGKMLITSGVHAREWAPPELNARFIETLVEGYNTDADITWIMDHNEVHAILYVNPDGRFISEKYPSSYWRKNLNPEGCGNGVDLNRNLDFKWGDRNGASSDPCANDYHGTSANSEPETRAVVEYAKKLFPEDQRKDDPEGQMSAAFGEDITGVYIDIHASGGYVYYPWGHRDAKSPDNEALEALGRKISYFNSYKLWAGGQPDFMYEAAGDYSDYMYGALGVASFGYEIGDDFQQDCARFEDEVVPINLPSLIYAAKLAQKPYKDVKGPDIMEINARVFGGRVRVRAKASDSKMVNSITGFSNHPTGNQIITNVYIYLDVHPDDYQVGDKKYNMEVLDDNWDTSEETVRYDVPTRGLSPGRHTIYVQAIDSRGYKGPVSSKFIDIPAQNSSLRGGP</sequence>
<feature type="active site" description="Proton donor/acceptor" evidence="3">
    <location>
        <position position="340"/>
    </location>
</feature>
<dbReference type="PANTHER" id="PTHR11705:SF119">
    <property type="entry name" value="OS02G0119300 PROTEIN"/>
    <property type="match status" value="1"/>
</dbReference>
<dbReference type="Gene3D" id="3.40.630.10">
    <property type="entry name" value="Zn peptidases"/>
    <property type="match status" value="1"/>
</dbReference>
<accession>A0AAD8Y591</accession>
<protein>
    <submittedName>
        <fullName evidence="6">M14 family carboxypeptidase</fullName>
        <ecNumber evidence="6">3.4.17.-</ecNumber>
    </submittedName>
</protein>
<dbReference type="EMBL" id="JATAAI010000018">
    <property type="protein sequence ID" value="KAK1739309.1"/>
    <property type="molecule type" value="Genomic_DNA"/>
</dbReference>
<evidence type="ECO:0000256" key="1">
    <source>
        <dbReference type="ARBA" id="ARBA00001947"/>
    </source>
</evidence>
<evidence type="ECO:0000256" key="3">
    <source>
        <dbReference type="PROSITE-ProRule" id="PRU01379"/>
    </source>
</evidence>
<evidence type="ECO:0000313" key="6">
    <source>
        <dbReference type="EMBL" id="KAK1739309.1"/>
    </source>
</evidence>
<dbReference type="GO" id="GO:0004181">
    <property type="term" value="F:metallocarboxypeptidase activity"/>
    <property type="evidence" value="ECO:0007669"/>
    <property type="project" value="InterPro"/>
</dbReference>
<dbReference type="PANTHER" id="PTHR11705">
    <property type="entry name" value="PROTEASE FAMILY M14 CARBOXYPEPTIDASE A,B"/>
    <property type="match status" value="1"/>
</dbReference>
<keyword evidence="6" id="KW-0121">Carboxypeptidase</keyword>
<feature type="signal peptide" evidence="4">
    <location>
        <begin position="1"/>
        <end position="23"/>
    </location>
</feature>
<comment type="similarity">
    <text evidence="2 3">Belongs to the peptidase M14 family.</text>
</comment>
<gene>
    <name evidence="6" type="ORF">QTG54_009852</name>
</gene>
<dbReference type="SMART" id="SM00631">
    <property type="entry name" value="Zn_pept"/>
    <property type="match status" value="1"/>
</dbReference>
<proteinExistence type="inferred from homology"/>
<dbReference type="GO" id="GO:0006508">
    <property type="term" value="P:proteolysis"/>
    <property type="evidence" value="ECO:0007669"/>
    <property type="project" value="InterPro"/>
</dbReference>
<name>A0AAD8Y591_9STRA</name>
<organism evidence="6 7">
    <name type="scientific">Skeletonema marinoi</name>
    <dbReference type="NCBI Taxonomy" id="267567"/>
    <lineage>
        <taxon>Eukaryota</taxon>
        <taxon>Sar</taxon>
        <taxon>Stramenopiles</taxon>
        <taxon>Ochrophyta</taxon>
        <taxon>Bacillariophyta</taxon>
        <taxon>Coscinodiscophyceae</taxon>
        <taxon>Thalassiosirophycidae</taxon>
        <taxon>Thalassiosirales</taxon>
        <taxon>Skeletonemataceae</taxon>
        <taxon>Skeletonema</taxon>
        <taxon>Skeletonema marinoi-dohrnii complex</taxon>
    </lineage>
</organism>
<dbReference type="Pfam" id="PF00246">
    <property type="entry name" value="Peptidase_M14"/>
    <property type="match status" value="1"/>
</dbReference>
<comment type="caution">
    <text evidence="6">The sequence shown here is derived from an EMBL/GenBank/DDBJ whole genome shotgun (WGS) entry which is preliminary data.</text>
</comment>
<keyword evidence="7" id="KW-1185">Reference proteome</keyword>
<feature type="chain" id="PRO_5042072731" evidence="4">
    <location>
        <begin position="24"/>
        <end position="508"/>
    </location>
</feature>
<dbReference type="Proteomes" id="UP001224775">
    <property type="component" value="Unassembled WGS sequence"/>
</dbReference>
<dbReference type="EC" id="3.4.17.-" evidence="6"/>
<dbReference type="SUPFAM" id="SSF53187">
    <property type="entry name" value="Zn-dependent exopeptidases"/>
    <property type="match status" value="1"/>
</dbReference>
<dbReference type="AlphaFoldDB" id="A0AAD8Y591"/>
<keyword evidence="4" id="KW-0732">Signal</keyword>
<comment type="cofactor">
    <cofactor evidence="1">
        <name>Zn(2+)</name>
        <dbReference type="ChEBI" id="CHEBI:29105"/>
    </cofactor>
</comment>
<dbReference type="PROSITE" id="PS52035">
    <property type="entry name" value="PEPTIDASE_M14"/>
    <property type="match status" value="1"/>
</dbReference>
<evidence type="ECO:0000259" key="5">
    <source>
        <dbReference type="PROSITE" id="PS52035"/>
    </source>
</evidence>
<keyword evidence="6" id="KW-0645">Protease</keyword>